<dbReference type="AlphaFoldDB" id="A0A1E5BYG8"/>
<dbReference type="PANTHER" id="PTHR43537">
    <property type="entry name" value="TRANSCRIPTIONAL REGULATOR, GNTR FAMILY"/>
    <property type="match status" value="1"/>
</dbReference>
<dbReference type="SUPFAM" id="SSF46785">
    <property type="entry name" value="Winged helix' DNA-binding domain"/>
    <property type="match status" value="1"/>
</dbReference>
<dbReference type="Pfam" id="PF07729">
    <property type="entry name" value="FCD"/>
    <property type="match status" value="1"/>
</dbReference>
<evidence type="ECO:0000313" key="6">
    <source>
        <dbReference type="Proteomes" id="UP000095039"/>
    </source>
</evidence>
<dbReference type="RefSeq" id="WP_016962525.1">
    <property type="nucleotide sequence ID" value="NZ_AJWN02000096.1"/>
</dbReference>
<dbReference type="EMBL" id="AJWN02000096">
    <property type="protein sequence ID" value="OEE58295.1"/>
    <property type="molecule type" value="Genomic_DNA"/>
</dbReference>
<dbReference type="InterPro" id="IPR036388">
    <property type="entry name" value="WH-like_DNA-bd_sf"/>
</dbReference>
<accession>A0A1E5BYG8</accession>
<protein>
    <recommendedName>
        <fullName evidence="4">HTH gntR-type domain-containing protein</fullName>
    </recommendedName>
</protein>
<comment type="caution">
    <text evidence="5">The sequence shown here is derived from an EMBL/GenBank/DDBJ whole genome shotgun (WGS) entry which is preliminary data.</text>
</comment>
<feature type="domain" description="HTH gntR-type" evidence="4">
    <location>
        <begin position="3"/>
        <end position="70"/>
    </location>
</feature>
<proteinExistence type="predicted"/>
<dbReference type="PROSITE" id="PS50949">
    <property type="entry name" value="HTH_GNTR"/>
    <property type="match status" value="1"/>
</dbReference>
<keyword evidence="1" id="KW-0805">Transcription regulation</keyword>
<dbReference type="Gene3D" id="1.10.10.10">
    <property type="entry name" value="Winged helix-like DNA-binding domain superfamily/Winged helix DNA-binding domain"/>
    <property type="match status" value="1"/>
</dbReference>
<evidence type="ECO:0000256" key="2">
    <source>
        <dbReference type="ARBA" id="ARBA00023125"/>
    </source>
</evidence>
<sequence>MRRTLTETAYQAVRQMVLSNELEVGSYYLEEALARRIDVSRTPLREACIRLAQEGLVEPVPRRGIYIKPISLDELHEVLEVVAALELYAISYLDIQTLDDKCWDTLKFHLQGLHDARDQQSHTKWVRHEAGFRMSLIRLTGNKTFLLLMQRMMDKSRRVRAMVSKLGATPWDSVDAYSHLVSAIERGDKETAKHTHEAYLQRSSEDLIALLKGITGLIEARQTQ</sequence>
<evidence type="ECO:0000256" key="1">
    <source>
        <dbReference type="ARBA" id="ARBA00023015"/>
    </source>
</evidence>
<dbReference type="InterPro" id="IPR008920">
    <property type="entry name" value="TF_FadR/GntR_C"/>
</dbReference>
<dbReference type="InterPro" id="IPR011711">
    <property type="entry name" value="GntR_C"/>
</dbReference>
<dbReference type="InterPro" id="IPR000524">
    <property type="entry name" value="Tscrpt_reg_HTH_GntR"/>
</dbReference>
<evidence type="ECO:0000259" key="4">
    <source>
        <dbReference type="PROSITE" id="PS50949"/>
    </source>
</evidence>
<dbReference type="GO" id="GO:0003700">
    <property type="term" value="F:DNA-binding transcription factor activity"/>
    <property type="evidence" value="ECO:0007669"/>
    <property type="project" value="InterPro"/>
</dbReference>
<dbReference type="Pfam" id="PF00392">
    <property type="entry name" value="GntR"/>
    <property type="match status" value="1"/>
</dbReference>
<dbReference type="Proteomes" id="UP000095039">
    <property type="component" value="Unassembled WGS sequence"/>
</dbReference>
<organism evidence="5 6">
    <name type="scientific">Enterovibrio norvegicus FF-454</name>
    <dbReference type="NCBI Taxonomy" id="1185651"/>
    <lineage>
        <taxon>Bacteria</taxon>
        <taxon>Pseudomonadati</taxon>
        <taxon>Pseudomonadota</taxon>
        <taxon>Gammaproteobacteria</taxon>
        <taxon>Vibrionales</taxon>
        <taxon>Vibrionaceae</taxon>
        <taxon>Enterovibrio</taxon>
    </lineage>
</organism>
<dbReference type="InterPro" id="IPR036390">
    <property type="entry name" value="WH_DNA-bd_sf"/>
</dbReference>
<dbReference type="PANTHER" id="PTHR43537:SF24">
    <property type="entry name" value="GLUCONATE OPERON TRANSCRIPTIONAL REPRESSOR"/>
    <property type="match status" value="1"/>
</dbReference>
<dbReference type="GO" id="GO:0003677">
    <property type="term" value="F:DNA binding"/>
    <property type="evidence" value="ECO:0007669"/>
    <property type="project" value="UniProtKB-KW"/>
</dbReference>
<dbReference type="SMART" id="SM00345">
    <property type="entry name" value="HTH_GNTR"/>
    <property type="match status" value="1"/>
</dbReference>
<keyword evidence="6" id="KW-1185">Reference proteome</keyword>
<dbReference type="SMART" id="SM00895">
    <property type="entry name" value="FCD"/>
    <property type="match status" value="1"/>
</dbReference>
<keyword evidence="3" id="KW-0804">Transcription</keyword>
<keyword evidence="2" id="KW-0238">DNA-binding</keyword>
<dbReference type="Gene3D" id="1.20.120.530">
    <property type="entry name" value="GntR ligand-binding domain-like"/>
    <property type="match status" value="1"/>
</dbReference>
<evidence type="ECO:0000313" key="5">
    <source>
        <dbReference type="EMBL" id="OEE58295.1"/>
    </source>
</evidence>
<gene>
    <name evidence="5" type="ORF">A1OK_04225</name>
</gene>
<evidence type="ECO:0000256" key="3">
    <source>
        <dbReference type="ARBA" id="ARBA00023163"/>
    </source>
</evidence>
<name>A0A1E5BYG8_9GAMM</name>
<reference evidence="5 6" key="1">
    <citation type="journal article" date="2012" name="Science">
        <title>Ecological populations of bacteria act as socially cohesive units of antibiotic production and resistance.</title>
        <authorList>
            <person name="Cordero O.X."/>
            <person name="Wildschutte H."/>
            <person name="Kirkup B."/>
            <person name="Proehl S."/>
            <person name="Ngo L."/>
            <person name="Hussain F."/>
            <person name="Le Roux F."/>
            <person name="Mincer T."/>
            <person name="Polz M.F."/>
        </authorList>
    </citation>
    <scope>NUCLEOTIDE SEQUENCE [LARGE SCALE GENOMIC DNA]</scope>
    <source>
        <strain evidence="5 6">FF-454</strain>
    </source>
</reference>
<dbReference type="SUPFAM" id="SSF48008">
    <property type="entry name" value="GntR ligand-binding domain-like"/>
    <property type="match status" value="1"/>
</dbReference>